<dbReference type="OrthoDB" id="26525at2759"/>
<dbReference type="SMART" id="SM00054">
    <property type="entry name" value="EFh"/>
    <property type="match status" value="4"/>
</dbReference>
<dbReference type="EMBL" id="CP016250">
    <property type="protein sequence ID" value="ANQ10339.1"/>
    <property type="molecule type" value="Genomic_DNA"/>
</dbReference>
<dbReference type="SUPFAM" id="SSF47473">
    <property type="entry name" value="EF-hand"/>
    <property type="match status" value="2"/>
</dbReference>
<gene>
    <name evidence="4" type="ORF">PCOAH_00042870</name>
</gene>
<dbReference type="RefSeq" id="XP_019917034.1">
    <property type="nucleotide sequence ID" value="XM_020061071.1"/>
</dbReference>
<keyword evidence="1" id="KW-0106">Calcium</keyword>
<proteinExistence type="predicted"/>
<feature type="domain" description="EF-hand" evidence="3">
    <location>
        <begin position="374"/>
        <end position="409"/>
    </location>
</feature>
<protein>
    <recommendedName>
        <fullName evidence="3">EF-hand domain-containing protein</fullName>
    </recommendedName>
</protein>
<dbReference type="AlphaFoldDB" id="A0A1B1E6E7"/>
<dbReference type="PANTHER" id="PTHR10827:SF85">
    <property type="entry name" value="CALCIUM-BINDING PROTEIN"/>
    <property type="match status" value="1"/>
</dbReference>
<evidence type="ECO:0000313" key="5">
    <source>
        <dbReference type="Proteomes" id="UP000092716"/>
    </source>
</evidence>
<dbReference type="Pfam" id="PF13499">
    <property type="entry name" value="EF-hand_7"/>
    <property type="match status" value="1"/>
</dbReference>
<evidence type="ECO:0000256" key="2">
    <source>
        <dbReference type="SAM" id="MobiDB-lite"/>
    </source>
</evidence>
<dbReference type="KEGG" id="pcot:PCOAH_00042870"/>
<dbReference type="PROSITE" id="PS50222">
    <property type="entry name" value="EF_HAND_2"/>
    <property type="match status" value="3"/>
</dbReference>
<dbReference type="Gene3D" id="1.10.238.10">
    <property type="entry name" value="EF-hand"/>
    <property type="match status" value="2"/>
</dbReference>
<feature type="domain" description="EF-hand" evidence="3">
    <location>
        <begin position="141"/>
        <end position="176"/>
    </location>
</feature>
<keyword evidence="5" id="KW-1185">Reference proteome</keyword>
<dbReference type="PANTHER" id="PTHR10827">
    <property type="entry name" value="RETICULOCALBIN"/>
    <property type="match status" value="1"/>
</dbReference>
<dbReference type="InterPro" id="IPR018247">
    <property type="entry name" value="EF_Hand_1_Ca_BS"/>
</dbReference>
<accession>A0A1B1E6E7</accession>
<dbReference type="GO" id="GO:0005509">
    <property type="term" value="F:calcium ion binding"/>
    <property type="evidence" value="ECO:0007669"/>
    <property type="project" value="InterPro"/>
</dbReference>
<feature type="region of interest" description="Disordered" evidence="2">
    <location>
        <begin position="89"/>
        <end position="125"/>
    </location>
</feature>
<organism evidence="4 5">
    <name type="scientific">Plasmodium coatneyi</name>
    <dbReference type="NCBI Taxonomy" id="208452"/>
    <lineage>
        <taxon>Eukaryota</taxon>
        <taxon>Sar</taxon>
        <taxon>Alveolata</taxon>
        <taxon>Apicomplexa</taxon>
        <taxon>Aconoidasida</taxon>
        <taxon>Haemosporida</taxon>
        <taxon>Plasmodiidae</taxon>
        <taxon>Plasmodium</taxon>
    </lineage>
</organism>
<feature type="domain" description="EF-hand" evidence="3">
    <location>
        <begin position="179"/>
        <end position="214"/>
    </location>
</feature>
<dbReference type="GeneID" id="30911018"/>
<dbReference type="VEuPathDB" id="PlasmoDB:PCOAH_00042870"/>
<evidence type="ECO:0000259" key="3">
    <source>
        <dbReference type="PROSITE" id="PS50222"/>
    </source>
</evidence>
<evidence type="ECO:0000313" key="4">
    <source>
        <dbReference type="EMBL" id="ANQ10339.1"/>
    </source>
</evidence>
<reference evidence="5" key="1">
    <citation type="submission" date="2016-06" db="EMBL/GenBank/DDBJ databases">
        <title>First high quality genome sequence of Plasmodium coatneyi using continuous long reads from single molecule, real-time sequencing.</title>
        <authorList>
            <person name="Chien J.-T."/>
            <person name="Pakala S.B."/>
            <person name="Geraldo J.A."/>
            <person name="Lapp S.A."/>
            <person name="Barnwell J.W."/>
            <person name="Kissinger J.C."/>
            <person name="Galinski M.R."/>
            <person name="Humphrey J.C."/>
        </authorList>
    </citation>
    <scope>NUCLEOTIDE SEQUENCE [LARGE SCALE GENOMIC DNA]</scope>
    <source>
        <strain evidence="5">Hackeri</strain>
    </source>
</reference>
<name>A0A1B1E6E7_9APIC</name>
<feature type="compositionally biased region" description="Basic and acidic residues" evidence="2">
    <location>
        <begin position="97"/>
        <end position="125"/>
    </location>
</feature>
<evidence type="ECO:0000256" key="1">
    <source>
        <dbReference type="ARBA" id="ARBA00022837"/>
    </source>
</evidence>
<dbReference type="Proteomes" id="UP000092716">
    <property type="component" value="Chromosome 12"/>
</dbReference>
<sequence>MKLLQFPWARHDSLLSHALVLASLVAAFFLTENFVKRNNSLFSVEVSSRKVCDFLHRNFYKVETLYICGASPMHKDFFHNDWRSVRQGSSRTAGLARQDEKKMKGHLERKDDRHDGRHDNRQADRQIDFTVDTNNPAVNEQLLAKSRMIFKKLDSNHNSVIDMKEFKRNVSILSQMRSINGNVLSYLFDLFDVNKDQKIDYVEFLSLNSYDFNYVKLIQILFDGESVVEGTTIFNYFEIYFSEFLDNVVDDVMEDIDVYFFTKKDELVQSLVKNFWKNGRHTWDINDDKKLQLEEFQNFQLSLLLQIDHLANFLHLDLNLDGRIDLPELLLYISHDGETYKRLRDYMQGDGGNVGAKREALFSYIRENLHVDDSIVRNLQFMFNSFDVNGDLLLDLEEYKDQMSTFSVLDSAPEVVFSS</sequence>
<dbReference type="InterPro" id="IPR011992">
    <property type="entry name" value="EF-hand-dom_pair"/>
</dbReference>
<dbReference type="InterPro" id="IPR002048">
    <property type="entry name" value="EF_hand_dom"/>
</dbReference>
<dbReference type="PROSITE" id="PS00018">
    <property type="entry name" value="EF_HAND_1"/>
    <property type="match status" value="2"/>
</dbReference>